<sequence length="81" mass="8850">MFWHMQHLWKNLVQGDEFDKAVLDMAIVAFWGLARLAELTYAIESGIVGFTNSVLTSDVTLGADATFGATATLTLRNTKTG</sequence>
<dbReference type="AlphaFoldDB" id="A0A5B0SEU8"/>
<comment type="caution">
    <text evidence="1">The sequence shown here is derived from an EMBL/GenBank/DDBJ whole genome shotgun (WGS) entry which is preliminary data.</text>
</comment>
<proteinExistence type="predicted"/>
<protein>
    <submittedName>
        <fullName evidence="1">Uncharacterized protein</fullName>
    </submittedName>
</protein>
<dbReference type="Proteomes" id="UP000325313">
    <property type="component" value="Unassembled WGS sequence"/>
</dbReference>
<reference evidence="1 2" key="1">
    <citation type="submission" date="2019-05" db="EMBL/GenBank/DDBJ databases">
        <title>Emergence of the Ug99 lineage of the wheat stem rust pathogen through somatic hybridization.</title>
        <authorList>
            <person name="Li F."/>
            <person name="Upadhyaya N.M."/>
            <person name="Sperschneider J."/>
            <person name="Matny O."/>
            <person name="Nguyen-Phuc H."/>
            <person name="Mago R."/>
            <person name="Raley C."/>
            <person name="Miller M.E."/>
            <person name="Silverstein K.A.T."/>
            <person name="Henningsen E."/>
            <person name="Hirsch C.D."/>
            <person name="Visser B."/>
            <person name="Pretorius Z.A."/>
            <person name="Steffenson B.J."/>
            <person name="Schwessinger B."/>
            <person name="Dodds P.N."/>
            <person name="Figueroa M."/>
        </authorList>
    </citation>
    <scope>NUCLEOTIDE SEQUENCE [LARGE SCALE GENOMIC DNA]</scope>
    <source>
        <strain evidence="1 2">Ug99</strain>
    </source>
</reference>
<dbReference type="EMBL" id="VDEP01000037">
    <property type="protein sequence ID" value="KAA1135743.1"/>
    <property type="molecule type" value="Genomic_DNA"/>
</dbReference>
<name>A0A5B0SEU8_PUCGR</name>
<organism evidence="1 2">
    <name type="scientific">Puccinia graminis f. sp. tritici</name>
    <dbReference type="NCBI Taxonomy" id="56615"/>
    <lineage>
        <taxon>Eukaryota</taxon>
        <taxon>Fungi</taxon>
        <taxon>Dikarya</taxon>
        <taxon>Basidiomycota</taxon>
        <taxon>Pucciniomycotina</taxon>
        <taxon>Pucciniomycetes</taxon>
        <taxon>Pucciniales</taxon>
        <taxon>Pucciniaceae</taxon>
        <taxon>Puccinia</taxon>
    </lineage>
</organism>
<evidence type="ECO:0000313" key="2">
    <source>
        <dbReference type="Proteomes" id="UP000325313"/>
    </source>
</evidence>
<evidence type="ECO:0000313" key="1">
    <source>
        <dbReference type="EMBL" id="KAA1135743.1"/>
    </source>
</evidence>
<accession>A0A5B0SEU8</accession>
<gene>
    <name evidence="1" type="ORF">PGTUg99_019096</name>
</gene>